<accession>A0A6N4V959</accession>
<evidence type="ECO:0000313" key="1">
    <source>
        <dbReference type="EMBL" id="BBX50939.1"/>
    </source>
</evidence>
<organism evidence="1 2">
    <name type="scientific">Mycolicibacterium poriferae</name>
    <dbReference type="NCBI Taxonomy" id="39694"/>
    <lineage>
        <taxon>Bacteria</taxon>
        <taxon>Bacillati</taxon>
        <taxon>Actinomycetota</taxon>
        <taxon>Actinomycetes</taxon>
        <taxon>Mycobacteriales</taxon>
        <taxon>Mycobacteriaceae</taxon>
        <taxon>Mycolicibacterium</taxon>
    </lineage>
</organism>
<proteinExistence type="predicted"/>
<sequence length="107" mass="11700">MTFNQSATNAGHPHQVRLVHQLVEFERDAPPAAMLPVVVIGLARRTPVALGLTPRVACRPIATNSAEWLKRGLFDPKWLFVNEGALIAADIRARVDRVGELRRGLGG</sequence>
<dbReference type="Proteomes" id="UP000466785">
    <property type="component" value="Chromosome"/>
</dbReference>
<name>A0A6N4V959_9MYCO</name>
<gene>
    <name evidence="1" type="ORF">MPOR_19650</name>
</gene>
<dbReference type="KEGG" id="mpof:MPOR_19650"/>
<protein>
    <submittedName>
        <fullName evidence="1">Uncharacterized protein</fullName>
    </submittedName>
</protein>
<dbReference type="AlphaFoldDB" id="A0A6N4V959"/>
<keyword evidence="2" id="KW-1185">Reference proteome</keyword>
<reference evidence="1 2" key="1">
    <citation type="journal article" date="2019" name="Emerg. Microbes Infect.">
        <title>Comprehensive subspecies identification of 175 nontuberculous mycobacteria species based on 7547 genomic profiles.</title>
        <authorList>
            <person name="Matsumoto Y."/>
            <person name="Kinjo T."/>
            <person name="Motooka D."/>
            <person name="Nabeya D."/>
            <person name="Jung N."/>
            <person name="Uechi K."/>
            <person name="Horii T."/>
            <person name="Iida T."/>
            <person name="Fujita J."/>
            <person name="Nakamura S."/>
        </authorList>
    </citation>
    <scope>NUCLEOTIDE SEQUENCE [LARGE SCALE GENOMIC DNA]</scope>
    <source>
        <strain evidence="1 2">JCM 12603</strain>
    </source>
</reference>
<evidence type="ECO:0000313" key="2">
    <source>
        <dbReference type="Proteomes" id="UP000466785"/>
    </source>
</evidence>
<dbReference type="EMBL" id="AP022570">
    <property type="protein sequence ID" value="BBX50939.1"/>
    <property type="molecule type" value="Genomic_DNA"/>
</dbReference>